<protein>
    <submittedName>
        <fullName evidence="1">Uncharacterized protein</fullName>
    </submittedName>
</protein>
<dbReference type="EMBL" id="JBDODL010004746">
    <property type="protein sequence ID" value="MES1923119.1"/>
    <property type="molecule type" value="Genomic_DNA"/>
</dbReference>
<evidence type="ECO:0000313" key="1">
    <source>
        <dbReference type="EMBL" id="MES1923119.1"/>
    </source>
</evidence>
<comment type="caution">
    <text evidence="1">The sequence shown here is derived from an EMBL/GenBank/DDBJ whole genome shotgun (WGS) entry which is preliminary data.</text>
</comment>
<gene>
    <name evidence="1" type="ORF">MHBO_004661</name>
</gene>
<name>A0ABV2ATY6_9EUKA</name>
<proteinExistence type="predicted"/>
<keyword evidence="2" id="KW-1185">Reference proteome</keyword>
<organism evidence="1 2">
    <name type="scientific">Bonamia ostreae</name>
    <dbReference type="NCBI Taxonomy" id="126728"/>
    <lineage>
        <taxon>Eukaryota</taxon>
        <taxon>Sar</taxon>
        <taxon>Rhizaria</taxon>
        <taxon>Endomyxa</taxon>
        <taxon>Ascetosporea</taxon>
        <taxon>Haplosporida</taxon>
        <taxon>Bonamia</taxon>
    </lineage>
</organism>
<accession>A0ABV2ATY6</accession>
<evidence type="ECO:0000313" key="2">
    <source>
        <dbReference type="Proteomes" id="UP001439008"/>
    </source>
</evidence>
<reference evidence="1 2" key="1">
    <citation type="journal article" date="2024" name="BMC Biol.">
        <title>Comparative genomics of Ascetosporea gives new insight into the evolutionary basis for animal parasitism in Rhizaria.</title>
        <authorList>
            <person name="Hiltunen Thoren M."/>
            <person name="Onut-Brannstrom I."/>
            <person name="Alfjorden A."/>
            <person name="Peckova H."/>
            <person name="Swords F."/>
            <person name="Hooper C."/>
            <person name="Holzer A.S."/>
            <person name="Bass D."/>
            <person name="Burki F."/>
        </authorList>
    </citation>
    <scope>NUCLEOTIDE SEQUENCE [LARGE SCALE GENOMIC DNA]</scope>
    <source>
        <strain evidence="1">20-A016</strain>
    </source>
</reference>
<dbReference type="Proteomes" id="UP001439008">
    <property type="component" value="Unassembled WGS sequence"/>
</dbReference>
<sequence length="60" mass="6695">MEFLTFISTFNDPHIKDETFLNGSVVTVLNANPYIISHNGNTTDNIESCDPVNFFVSSNL</sequence>